<dbReference type="Proteomes" id="UP001206925">
    <property type="component" value="Unassembled WGS sequence"/>
</dbReference>
<dbReference type="AlphaFoldDB" id="A0AAD5C7H6"/>
<organism evidence="1 2">
    <name type="scientific">Ambrosia artemisiifolia</name>
    <name type="common">Common ragweed</name>
    <dbReference type="NCBI Taxonomy" id="4212"/>
    <lineage>
        <taxon>Eukaryota</taxon>
        <taxon>Viridiplantae</taxon>
        <taxon>Streptophyta</taxon>
        <taxon>Embryophyta</taxon>
        <taxon>Tracheophyta</taxon>
        <taxon>Spermatophyta</taxon>
        <taxon>Magnoliopsida</taxon>
        <taxon>eudicotyledons</taxon>
        <taxon>Gunneridae</taxon>
        <taxon>Pentapetalae</taxon>
        <taxon>asterids</taxon>
        <taxon>campanulids</taxon>
        <taxon>Asterales</taxon>
        <taxon>Asteraceae</taxon>
        <taxon>Asteroideae</taxon>
        <taxon>Heliantheae alliance</taxon>
        <taxon>Heliantheae</taxon>
        <taxon>Ambrosia</taxon>
    </lineage>
</organism>
<sequence>MIAISVMIFLSLFFSGRGAEA</sequence>
<comment type="caution">
    <text evidence="1">The sequence shown here is derived from an EMBL/GenBank/DDBJ whole genome shotgun (WGS) entry which is preliminary data.</text>
</comment>
<dbReference type="EMBL" id="JAMZMK010009349">
    <property type="protein sequence ID" value="KAI7736160.1"/>
    <property type="molecule type" value="Genomic_DNA"/>
</dbReference>
<evidence type="ECO:0000313" key="1">
    <source>
        <dbReference type="EMBL" id="KAI7736160.1"/>
    </source>
</evidence>
<proteinExistence type="predicted"/>
<keyword evidence="2" id="KW-1185">Reference proteome</keyword>
<reference evidence="1" key="1">
    <citation type="submission" date="2022-06" db="EMBL/GenBank/DDBJ databases">
        <title>Uncovering the hologenomic basis of an extraordinary plant invasion.</title>
        <authorList>
            <person name="Bieker V.C."/>
            <person name="Martin M.D."/>
            <person name="Gilbert T."/>
            <person name="Hodgins K."/>
            <person name="Battlay P."/>
            <person name="Petersen B."/>
            <person name="Wilson J."/>
        </authorList>
    </citation>
    <scope>NUCLEOTIDE SEQUENCE</scope>
    <source>
        <strain evidence="1">AA19_3_7</strain>
        <tissue evidence="1">Leaf</tissue>
    </source>
</reference>
<accession>A0AAD5C7H6</accession>
<name>A0AAD5C7H6_AMBAR</name>
<evidence type="ECO:0000313" key="2">
    <source>
        <dbReference type="Proteomes" id="UP001206925"/>
    </source>
</evidence>
<protein>
    <submittedName>
        <fullName evidence="1">Uncharacterized protein</fullName>
    </submittedName>
</protein>
<gene>
    <name evidence="1" type="ORF">M8C21_011124</name>
</gene>